<dbReference type="AlphaFoldDB" id="A0A1B6H1V0"/>
<reference evidence="2" key="1">
    <citation type="submission" date="2015-11" db="EMBL/GenBank/DDBJ databases">
        <title>De novo transcriptome assembly of four potential Pierce s Disease insect vectors from Arizona vineyards.</title>
        <authorList>
            <person name="Tassone E.E."/>
        </authorList>
    </citation>
    <scope>NUCLEOTIDE SEQUENCE</scope>
</reference>
<feature type="compositionally biased region" description="Polar residues" evidence="1">
    <location>
        <begin position="194"/>
        <end position="204"/>
    </location>
</feature>
<feature type="compositionally biased region" description="Low complexity" evidence="1">
    <location>
        <begin position="243"/>
        <end position="258"/>
    </location>
</feature>
<accession>A0A1B6H1V0</accession>
<protein>
    <submittedName>
        <fullName evidence="2">Uncharacterized protein</fullName>
    </submittedName>
</protein>
<evidence type="ECO:0000256" key="1">
    <source>
        <dbReference type="SAM" id="MobiDB-lite"/>
    </source>
</evidence>
<name>A0A1B6H1V0_9HEMI</name>
<feature type="compositionally biased region" description="Polar residues" evidence="1">
    <location>
        <begin position="261"/>
        <end position="270"/>
    </location>
</feature>
<feature type="region of interest" description="Disordered" evidence="1">
    <location>
        <begin position="60"/>
        <end position="143"/>
    </location>
</feature>
<dbReference type="EMBL" id="GECZ01001128">
    <property type="protein sequence ID" value="JAS68641.1"/>
    <property type="molecule type" value="Transcribed_RNA"/>
</dbReference>
<feature type="compositionally biased region" description="Low complexity" evidence="1">
    <location>
        <begin position="208"/>
        <end position="234"/>
    </location>
</feature>
<feature type="region of interest" description="Disordered" evidence="1">
    <location>
        <begin position="193"/>
        <end position="270"/>
    </location>
</feature>
<organism evidence="2">
    <name type="scientific">Cuerna arida</name>
    <dbReference type="NCBI Taxonomy" id="1464854"/>
    <lineage>
        <taxon>Eukaryota</taxon>
        <taxon>Metazoa</taxon>
        <taxon>Ecdysozoa</taxon>
        <taxon>Arthropoda</taxon>
        <taxon>Hexapoda</taxon>
        <taxon>Insecta</taxon>
        <taxon>Pterygota</taxon>
        <taxon>Neoptera</taxon>
        <taxon>Paraneoptera</taxon>
        <taxon>Hemiptera</taxon>
        <taxon>Auchenorrhyncha</taxon>
        <taxon>Membracoidea</taxon>
        <taxon>Cicadellidae</taxon>
        <taxon>Cicadellinae</taxon>
        <taxon>Proconiini</taxon>
        <taxon>Cuerna</taxon>
    </lineage>
</organism>
<feature type="non-terminal residue" evidence="2">
    <location>
        <position position="270"/>
    </location>
</feature>
<gene>
    <name evidence="2" type="ORF">g.24174</name>
</gene>
<feature type="compositionally biased region" description="Polar residues" evidence="1">
    <location>
        <begin position="116"/>
        <end position="125"/>
    </location>
</feature>
<proteinExistence type="predicted"/>
<sequence>MATTASRFSVLNDEMSNLKKSKKKKPEAVVKPTPKKVETLNGNLKKQAVVAPAKNVAANNVEAKKKVKKAATTEVPAQKPQQVKKGKENVSKAVPKPQTNSVKAQPAKKQEKKSETVSANQQKNKTVAVKANESDAKKSNSAVTKLCNELSELKNRNMALISIMKMGEMKEKAEIIQQNWKLVEEIEKLKKTVAATTQKPSPTKGTAKKGAAAAPKKKSAATQPAKKAAPAAPKVNKEKKAKAQPVAAKANVKAVKPQLKVNPNQKPAAK</sequence>
<feature type="region of interest" description="Disordered" evidence="1">
    <location>
        <begin position="1"/>
        <end position="43"/>
    </location>
</feature>
<evidence type="ECO:0000313" key="2">
    <source>
        <dbReference type="EMBL" id="JAS68641.1"/>
    </source>
</evidence>